<organism evidence="4 5">
    <name type="scientific">Hymenoscyphus fraxineus</name>
    <dbReference type="NCBI Taxonomy" id="746836"/>
    <lineage>
        <taxon>Eukaryota</taxon>
        <taxon>Fungi</taxon>
        <taxon>Dikarya</taxon>
        <taxon>Ascomycota</taxon>
        <taxon>Pezizomycotina</taxon>
        <taxon>Leotiomycetes</taxon>
        <taxon>Helotiales</taxon>
        <taxon>Helotiaceae</taxon>
        <taxon>Hymenoscyphus</taxon>
    </lineage>
</organism>
<keyword evidence="5" id="KW-1185">Reference proteome</keyword>
<dbReference type="InterPro" id="IPR001005">
    <property type="entry name" value="SANT/Myb"/>
</dbReference>
<dbReference type="GO" id="GO:0000978">
    <property type="term" value="F:RNA polymerase II cis-regulatory region sequence-specific DNA binding"/>
    <property type="evidence" value="ECO:0007669"/>
    <property type="project" value="TreeGrafter"/>
</dbReference>
<dbReference type="EMBL" id="CAJVRL010000061">
    <property type="protein sequence ID" value="CAG8955288.1"/>
    <property type="molecule type" value="Genomic_DNA"/>
</dbReference>
<protein>
    <recommendedName>
        <fullName evidence="6">MYB DNA-binding domain-containing protein</fullName>
    </recommendedName>
</protein>
<feature type="domain" description="HTH myb-type" evidence="3">
    <location>
        <begin position="85"/>
        <end position="138"/>
    </location>
</feature>
<dbReference type="GO" id="GO:0045944">
    <property type="term" value="P:positive regulation of transcription by RNA polymerase II"/>
    <property type="evidence" value="ECO:0007669"/>
    <property type="project" value="TreeGrafter"/>
</dbReference>
<dbReference type="Gene3D" id="1.10.10.60">
    <property type="entry name" value="Homeodomain-like"/>
    <property type="match status" value="1"/>
</dbReference>
<dbReference type="SMART" id="SM00717">
    <property type="entry name" value="SANT"/>
    <property type="match status" value="2"/>
</dbReference>
<feature type="domain" description="HTH myb-type" evidence="3">
    <location>
        <begin position="139"/>
        <end position="184"/>
    </location>
</feature>
<dbReference type="OrthoDB" id="2143914at2759"/>
<dbReference type="CDD" id="cd00167">
    <property type="entry name" value="SANT"/>
    <property type="match status" value="2"/>
</dbReference>
<dbReference type="SUPFAM" id="SSF46689">
    <property type="entry name" value="Homeodomain-like"/>
    <property type="match status" value="1"/>
</dbReference>
<dbReference type="GO" id="GO:0005634">
    <property type="term" value="C:nucleus"/>
    <property type="evidence" value="ECO:0007669"/>
    <property type="project" value="TreeGrafter"/>
</dbReference>
<sequence>MSKRAERPELVPNIGISPSHPRPATADTPVKPEISSSSLPRNNKRRAPGQPASNLAMSIPSGSAPPMGTADEPSMTSSPMGPPAKKSRTNTPWTPAEEQRLKTMRDAGNSWAEIAKTFPQRTEGSVKKHWYKDMHYAEFAEDESQALLNAIKEYETNKWKVIGQKVGKPAKACEQYAKEHFAKS</sequence>
<dbReference type="InterPro" id="IPR050560">
    <property type="entry name" value="MYB_TF"/>
</dbReference>
<dbReference type="InterPro" id="IPR017930">
    <property type="entry name" value="Myb_dom"/>
</dbReference>
<feature type="region of interest" description="Disordered" evidence="1">
    <location>
        <begin position="1"/>
        <end position="96"/>
    </location>
</feature>
<dbReference type="PANTHER" id="PTHR45614">
    <property type="entry name" value="MYB PROTEIN-RELATED"/>
    <property type="match status" value="1"/>
</dbReference>
<reference evidence="4" key="1">
    <citation type="submission" date="2021-07" db="EMBL/GenBank/DDBJ databases">
        <authorList>
            <person name="Durling M."/>
        </authorList>
    </citation>
    <scope>NUCLEOTIDE SEQUENCE</scope>
</reference>
<dbReference type="PANTHER" id="PTHR45614:SF238">
    <property type="entry name" value="MYB-LIKE TRANSCRIPTION FACTOR (EUROFUNG)"/>
    <property type="match status" value="1"/>
</dbReference>
<dbReference type="GO" id="GO:0000981">
    <property type="term" value="F:DNA-binding transcription factor activity, RNA polymerase II-specific"/>
    <property type="evidence" value="ECO:0007669"/>
    <property type="project" value="TreeGrafter"/>
</dbReference>
<accession>A0A9N9KZ85</accession>
<dbReference type="PROSITE" id="PS50090">
    <property type="entry name" value="MYB_LIKE"/>
    <property type="match status" value="1"/>
</dbReference>
<comment type="caution">
    <text evidence="4">The sequence shown here is derived from an EMBL/GenBank/DDBJ whole genome shotgun (WGS) entry which is preliminary data.</text>
</comment>
<dbReference type="AlphaFoldDB" id="A0A9N9KZ85"/>
<evidence type="ECO:0000313" key="5">
    <source>
        <dbReference type="Proteomes" id="UP000696280"/>
    </source>
</evidence>
<evidence type="ECO:0000256" key="1">
    <source>
        <dbReference type="SAM" id="MobiDB-lite"/>
    </source>
</evidence>
<evidence type="ECO:0000259" key="3">
    <source>
        <dbReference type="PROSITE" id="PS51294"/>
    </source>
</evidence>
<feature type="domain" description="Myb-like" evidence="2">
    <location>
        <begin position="85"/>
        <end position="134"/>
    </location>
</feature>
<proteinExistence type="predicted"/>
<evidence type="ECO:0008006" key="6">
    <source>
        <dbReference type="Google" id="ProtNLM"/>
    </source>
</evidence>
<evidence type="ECO:0000259" key="2">
    <source>
        <dbReference type="PROSITE" id="PS50090"/>
    </source>
</evidence>
<dbReference type="GO" id="GO:0000278">
    <property type="term" value="P:mitotic cell cycle"/>
    <property type="evidence" value="ECO:0007669"/>
    <property type="project" value="TreeGrafter"/>
</dbReference>
<gene>
    <name evidence="4" type="ORF">HYFRA_00011270</name>
</gene>
<name>A0A9N9KZ85_9HELO</name>
<dbReference type="Pfam" id="PF00249">
    <property type="entry name" value="Myb_DNA-binding"/>
    <property type="match status" value="2"/>
</dbReference>
<evidence type="ECO:0000313" key="4">
    <source>
        <dbReference type="EMBL" id="CAG8955288.1"/>
    </source>
</evidence>
<dbReference type="PROSITE" id="PS51294">
    <property type="entry name" value="HTH_MYB"/>
    <property type="match status" value="2"/>
</dbReference>
<dbReference type="InterPro" id="IPR009057">
    <property type="entry name" value="Homeodomain-like_sf"/>
</dbReference>
<dbReference type="Proteomes" id="UP000696280">
    <property type="component" value="Unassembled WGS sequence"/>
</dbReference>